<keyword evidence="4" id="KW-1185">Reference proteome</keyword>
<protein>
    <submittedName>
        <fullName evidence="3">Uncharacterized protein</fullName>
    </submittedName>
</protein>
<dbReference type="AlphaFoldDB" id="A0A0C2I630"/>
<proteinExistence type="predicted"/>
<evidence type="ECO:0000256" key="2">
    <source>
        <dbReference type="SAM" id="Phobius"/>
    </source>
</evidence>
<name>A0A0C2I630_THEKT</name>
<dbReference type="EMBL" id="JWZT01005543">
    <property type="protein sequence ID" value="KII60633.1"/>
    <property type="molecule type" value="Genomic_DNA"/>
</dbReference>
<keyword evidence="2" id="KW-0812">Transmembrane</keyword>
<sequence length="295" mass="34193">MYIMALYAPRIIFILILLIIVGFRAYLGSTNPVENLEIKLPSWRVIELKNKLYKCKYDTCNDKLPLDIMILCANIPAQNKQQVIDHPFTKFWNAFEALNNSISIRDSWRQFQEKLVLSVKPCIGKRFLIKNTPECSSSTILSSITGQVGDVTPTYLLYLCYYERELKDIERVLFLSSEYSDKIKDLQKKEKTSKTKQIENAQKKVEQAKTNLEKYLNEYIMDVLGDKRMDINPLILKAVRKRYDSETRVGKNILDEIGDKISVISKGIQYIVLDDDVDDDETPSESPGMLIFQFF</sequence>
<feature type="coiled-coil region" evidence="1">
    <location>
        <begin position="184"/>
        <end position="218"/>
    </location>
</feature>
<dbReference type="Proteomes" id="UP000031668">
    <property type="component" value="Unassembled WGS sequence"/>
</dbReference>
<organism evidence="3 4">
    <name type="scientific">Thelohanellus kitauei</name>
    <name type="common">Myxosporean</name>
    <dbReference type="NCBI Taxonomy" id="669202"/>
    <lineage>
        <taxon>Eukaryota</taxon>
        <taxon>Metazoa</taxon>
        <taxon>Cnidaria</taxon>
        <taxon>Myxozoa</taxon>
        <taxon>Myxosporea</taxon>
        <taxon>Bivalvulida</taxon>
        <taxon>Platysporina</taxon>
        <taxon>Myxobolidae</taxon>
        <taxon>Thelohanellus</taxon>
    </lineage>
</organism>
<evidence type="ECO:0000256" key="1">
    <source>
        <dbReference type="SAM" id="Coils"/>
    </source>
</evidence>
<keyword evidence="2" id="KW-0472">Membrane</keyword>
<accession>A0A0C2I630</accession>
<evidence type="ECO:0000313" key="4">
    <source>
        <dbReference type="Proteomes" id="UP000031668"/>
    </source>
</evidence>
<evidence type="ECO:0000313" key="3">
    <source>
        <dbReference type="EMBL" id="KII60633.1"/>
    </source>
</evidence>
<comment type="caution">
    <text evidence="3">The sequence shown here is derived from an EMBL/GenBank/DDBJ whole genome shotgun (WGS) entry which is preliminary data.</text>
</comment>
<feature type="transmembrane region" description="Helical" evidence="2">
    <location>
        <begin position="7"/>
        <end position="27"/>
    </location>
</feature>
<keyword evidence="1" id="KW-0175">Coiled coil</keyword>
<keyword evidence="2" id="KW-1133">Transmembrane helix</keyword>
<gene>
    <name evidence="3" type="ORF">RF11_02144</name>
</gene>
<reference evidence="3 4" key="1">
    <citation type="journal article" date="2014" name="Genome Biol. Evol.">
        <title>The genome of the myxosporean Thelohanellus kitauei shows adaptations to nutrient acquisition within its fish host.</title>
        <authorList>
            <person name="Yang Y."/>
            <person name="Xiong J."/>
            <person name="Zhou Z."/>
            <person name="Huo F."/>
            <person name="Miao W."/>
            <person name="Ran C."/>
            <person name="Liu Y."/>
            <person name="Zhang J."/>
            <person name="Feng J."/>
            <person name="Wang M."/>
            <person name="Wang M."/>
            <person name="Wang L."/>
            <person name="Yao B."/>
        </authorList>
    </citation>
    <scope>NUCLEOTIDE SEQUENCE [LARGE SCALE GENOMIC DNA]</scope>
    <source>
        <strain evidence="3">Wuqing</strain>
    </source>
</reference>